<name>A0ABP8KFH9_9MICO</name>
<proteinExistence type="inferred from homology"/>
<dbReference type="Pfam" id="PF07731">
    <property type="entry name" value="Cu-oxidase_2"/>
    <property type="match status" value="1"/>
</dbReference>
<comment type="similarity">
    <text evidence="1">Belongs to the multicopper oxidase family.</text>
</comment>
<evidence type="ECO:0000256" key="2">
    <source>
        <dbReference type="SAM" id="MobiDB-lite"/>
    </source>
</evidence>
<evidence type="ECO:0000313" key="4">
    <source>
        <dbReference type="EMBL" id="GAA4405614.1"/>
    </source>
</evidence>
<dbReference type="RefSeq" id="WP_345205152.1">
    <property type="nucleotide sequence ID" value="NZ_BAABGM010000013.1"/>
</dbReference>
<dbReference type="InterPro" id="IPR008972">
    <property type="entry name" value="Cupredoxin"/>
</dbReference>
<dbReference type="Gene3D" id="2.60.40.420">
    <property type="entry name" value="Cupredoxins - blue copper proteins"/>
    <property type="match status" value="3"/>
</dbReference>
<dbReference type="InterPro" id="IPR045087">
    <property type="entry name" value="Cu-oxidase_fam"/>
</dbReference>
<keyword evidence="5" id="KW-1185">Reference proteome</keyword>
<dbReference type="PANTHER" id="PTHR48267">
    <property type="entry name" value="CUPREDOXIN SUPERFAMILY PROTEIN"/>
    <property type="match status" value="1"/>
</dbReference>
<dbReference type="CDD" id="cd13891">
    <property type="entry name" value="CuRO_3_CotA_like"/>
    <property type="match status" value="1"/>
</dbReference>
<dbReference type="EMBL" id="BAABGM010000013">
    <property type="protein sequence ID" value="GAA4405614.1"/>
    <property type="molecule type" value="Genomic_DNA"/>
</dbReference>
<dbReference type="PROSITE" id="PS51318">
    <property type="entry name" value="TAT"/>
    <property type="match status" value="1"/>
</dbReference>
<gene>
    <name evidence="4" type="ORF">GCM10023168_19440</name>
</gene>
<feature type="domain" description="Plastocyanin-like" evidence="3">
    <location>
        <begin position="549"/>
        <end position="639"/>
    </location>
</feature>
<dbReference type="SUPFAM" id="SSF49503">
    <property type="entry name" value="Cupredoxins"/>
    <property type="match status" value="3"/>
</dbReference>
<reference evidence="5" key="1">
    <citation type="journal article" date="2019" name="Int. J. Syst. Evol. Microbiol.">
        <title>The Global Catalogue of Microorganisms (GCM) 10K type strain sequencing project: providing services to taxonomists for standard genome sequencing and annotation.</title>
        <authorList>
            <consortium name="The Broad Institute Genomics Platform"/>
            <consortium name="The Broad Institute Genome Sequencing Center for Infectious Disease"/>
            <person name="Wu L."/>
            <person name="Ma J."/>
        </authorList>
    </citation>
    <scope>NUCLEOTIDE SEQUENCE [LARGE SCALE GENOMIC DNA]</scope>
    <source>
        <strain evidence="5">JCM 17809</strain>
    </source>
</reference>
<evidence type="ECO:0000313" key="5">
    <source>
        <dbReference type="Proteomes" id="UP001500945"/>
    </source>
</evidence>
<evidence type="ECO:0000259" key="3">
    <source>
        <dbReference type="Pfam" id="PF07731"/>
    </source>
</evidence>
<protein>
    <submittedName>
        <fullName evidence="4">Multicopper oxidase domain-containing protein</fullName>
    </submittedName>
</protein>
<dbReference type="InterPro" id="IPR006311">
    <property type="entry name" value="TAT_signal"/>
</dbReference>
<accession>A0ABP8KFH9</accession>
<feature type="region of interest" description="Disordered" evidence="2">
    <location>
        <begin position="476"/>
        <end position="500"/>
    </location>
</feature>
<feature type="region of interest" description="Disordered" evidence="2">
    <location>
        <begin position="579"/>
        <end position="598"/>
    </location>
</feature>
<dbReference type="CDD" id="cd13844">
    <property type="entry name" value="CuRO_1_BOD_CotA_like"/>
    <property type="match status" value="1"/>
</dbReference>
<organism evidence="4 5">
    <name type="scientific">Fodinibacter luteus</name>
    <dbReference type="NCBI Taxonomy" id="552064"/>
    <lineage>
        <taxon>Bacteria</taxon>
        <taxon>Bacillati</taxon>
        <taxon>Actinomycetota</taxon>
        <taxon>Actinomycetes</taxon>
        <taxon>Micrococcales</taxon>
        <taxon>Intrasporangiaceae</taxon>
        <taxon>Fodinibacter (ex Wang et al. 2009)</taxon>
    </lineage>
</organism>
<dbReference type="Proteomes" id="UP001500945">
    <property type="component" value="Unassembled WGS sequence"/>
</dbReference>
<sequence>MTTVSRRTLLAGGAAGAAGLFVTGSGSVHALSLRGAPVLDPTTVPKYVSSLLVPPTMPGTPGADLDRYVVSVRQFRQQVLPRGLPGTTVWGYGAEGVRGTHNAPSLTIEARVDRPVEVTWVNGLVHGTSGRYLPHLLPVDPTLHWANPGGGEEGRDGHPMFMQTPGPYTGPVPIVVHLHGGHTDEESDGYPEAWFLPDSRSIPRGYARVGTHYDEMAQTYAARHGGTWAPGTQKARYGNDQPAGTLWFHDHALGITRLNVYAGPAGFFLLRGGAYDLEPGVLPGPGPDGGMPFEIPLAIQDRAFRRNGNLFYPDTRAYFDEFAGPYVPHSDIAPIWNPEFFGNAMMVNGRTWPDHRVERRRYRLRLLNGCGSRFLVLALATDPTARPATPVAPFWQVGGDGGFLREPVAMERLLLAPAERADVVVDFGAFPAGTEVFLVNEGPDEPFGGGEPGEEFEWADPATTGQVMRFTVVDRVGPETSTPPDELSLPAPPPPPGPTARTRTLALLEADSEVLADVGPRAAFLGVMDGAVAVPLGWDDDVTEHPGVGDTEVWEIHNHTMDAHPIHVHLVQFEVLDRQADGQPSRPAEPNESGPKDTVIAYPHEVTRIRAHFDKPGLFVWHCHILEHEDHEMMRPFRVG</sequence>
<comment type="caution">
    <text evidence="4">The sequence shown here is derived from an EMBL/GenBank/DDBJ whole genome shotgun (WGS) entry which is preliminary data.</text>
</comment>
<dbReference type="PANTHER" id="PTHR48267:SF1">
    <property type="entry name" value="BILIRUBIN OXIDASE"/>
    <property type="match status" value="1"/>
</dbReference>
<dbReference type="InterPro" id="IPR011706">
    <property type="entry name" value="Cu-oxidase_C"/>
</dbReference>
<evidence type="ECO:0000256" key="1">
    <source>
        <dbReference type="ARBA" id="ARBA00010609"/>
    </source>
</evidence>